<comment type="similarity">
    <text evidence="4 12 13">Belongs to the HisA/HisF family.</text>
</comment>
<dbReference type="GO" id="GO:0000105">
    <property type="term" value="P:L-histidine biosynthetic process"/>
    <property type="evidence" value="ECO:0007669"/>
    <property type="project" value="UniProtKB-UniRule"/>
</dbReference>
<evidence type="ECO:0000256" key="12">
    <source>
        <dbReference type="HAMAP-Rule" id="MF_01014"/>
    </source>
</evidence>
<dbReference type="GO" id="GO:0003949">
    <property type="term" value="F:1-(5-phosphoribosyl)-5-[(5-phosphoribosylamino)methylideneamino]imidazole-4-carboxamide isomerase activity"/>
    <property type="evidence" value="ECO:0007669"/>
    <property type="project" value="UniProtKB-UniRule"/>
</dbReference>
<dbReference type="UniPathway" id="UPA00031">
    <property type="reaction ID" value="UER00009"/>
</dbReference>
<evidence type="ECO:0000256" key="10">
    <source>
        <dbReference type="ARBA" id="ARBA00023235"/>
    </source>
</evidence>
<evidence type="ECO:0000256" key="5">
    <source>
        <dbReference type="ARBA" id="ARBA00012550"/>
    </source>
</evidence>
<evidence type="ECO:0000313" key="15">
    <source>
        <dbReference type="EMBL" id="GAO99636.1"/>
    </source>
</evidence>
<reference evidence="15 16" key="1">
    <citation type="journal article" date="2015" name="BMC Genomics">
        <title>Comparative genomics of Fructobacillus spp. and Leuconostoc spp. reveals niche-specific evolution of Fructobacillus spp.</title>
        <authorList>
            <person name="Endo A."/>
            <person name="Tanizawa Y."/>
            <person name="Tanaka N."/>
            <person name="Maeno S."/>
            <person name="Kumar H."/>
            <person name="Shiwa Y."/>
            <person name="Okada S."/>
            <person name="Yoshikawa H."/>
            <person name="Dicks L."/>
            <person name="Nakagawa J."/>
            <person name="Arita M."/>
        </authorList>
    </citation>
    <scope>NUCLEOTIDE SEQUENCE [LARGE SCALE GENOMIC DNA]</scope>
    <source>
        <strain evidence="15 16">JCM 12225</strain>
    </source>
</reference>
<gene>
    <name evidence="12" type="primary">hisA</name>
    <name evidence="15" type="ORF">FFIC_231230</name>
</gene>
<comment type="catalytic activity">
    <reaction evidence="1 12 14">
        <text>1-(5-phospho-beta-D-ribosyl)-5-[(5-phospho-beta-D-ribosylamino)methylideneamino]imidazole-4-carboxamide = 5-[(5-phospho-1-deoxy-D-ribulos-1-ylimino)methylamino]-1-(5-phospho-beta-D-ribosyl)imidazole-4-carboxamide</text>
        <dbReference type="Rhea" id="RHEA:15469"/>
        <dbReference type="ChEBI" id="CHEBI:58435"/>
        <dbReference type="ChEBI" id="CHEBI:58525"/>
        <dbReference type="EC" id="5.3.1.16"/>
    </reaction>
</comment>
<dbReference type="Proteomes" id="UP000253891">
    <property type="component" value="Unassembled WGS sequence"/>
</dbReference>
<dbReference type="InterPro" id="IPR006063">
    <property type="entry name" value="HisA_bact_arch"/>
</dbReference>
<evidence type="ECO:0000256" key="3">
    <source>
        <dbReference type="ARBA" id="ARBA00005133"/>
    </source>
</evidence>
<evidence type="ECO:0000256" key="7">
    <source>
        <dbReference type="ARBA" id="ARBA00022490"/>
    </source>
</evidence>
<dbReference type="EMBL" id="DF968000">
    <property type="protein sequence ID" value="GAO99636.1"/>
    <property type="molecule type" value="Genomic_DNA"/>
</dbReference>
<keyword evidence="9 12" id="KW-0368">Histidine biosynthesis</keyword>
<dbReference type="OrthoDB" id="9807749at2"/>
<evidence type="ECO:0000256" key="6">
    <source>
        <dbReference type="ARBA" id="ARBA00018464"/>
    </source>
</evidence>
<keyword evidence="7 12" id="KW-0963">Cytoplasm</keyword>
<dbReference type="InterPro" id="IPR044524">
    <property type="entry name" value="Isoase_HisA-like"/>
</dbReference>
<dbReference type="InterPro" id="IPR023016">
    <property type="entry name" value="HisA/PriA"/>
</dbReference>
<dbReference type="GO" id="GO:0005737">
    <property type="term" value="C:cytoplasm"/>
    <property type="evidence" value="ECO:0007669"/>
    <property type="project" value="UniProtKB-SubCell"/>
</dbReference>
<evidence type="ECO:0000256" key="11">
    <source>
        <dbReference type="ARBA" id="ARBA00030547"/>
    </source>
</evidence>
<keyword evidence="16" id="KW-1185">Reference proteome</keyword>
<evidence type="ECO:0000313" key="16">
    <source>
        <dbReference type="Proteomes" id="UP000253891"/>
    </source>
</evidence>
<dbReference type="RefSeq" id="WP_061993039.1">
    <property type="nucleotide sequence ID" value="NZ_DF968000.1"/>
</dbReference>
<dbReference type="GO" id="GO:0000162">
    <property type="term" value="P:L-tryptophan biosynthetic process"/>
    <property type="evidence" value="ECO:0007669"/>
    <property type="project" value="TreeGrafter"/>
</dbReference>
<dbReference type="PANTHER" id="PTHR43090">
    <property type="entry name" value="1-(5-PHOSPHORIBOSYL)-5-[(5-PHOSPHORIBOSYLAMINO)METHYLIDENEAMINO] IMIDAZOLE-4-CARBOXAMIDE ISOMERASE"/>
    <property type="match status" value="1"/>
</dbReference>
<dbReference type="NCBIfam" id="TIGR00007">
    <property type="entry name" value="1-(5-phosphoribosyl)-5-[(5-phosphoribosylamino)methylideneamino]imidazole-4-carboxamide isomerase"/>
    <property type="match status" value="1"/>
</dbReference>
<dbReference type="FunFam" id="3.20.20.70:FF:000009">
    <property type="entry name" value="1-(5-phosphoribosyl)-5-[(5-phosphoribosylamino)methylideneamino] imidazole-4-carboxamide isomerase"/>
    <property type="match status" value="1"/>
</dbReference>
<dbReference type="InterPro" id="IPR013785">
    <property type="entry name" value="Aldolase_TIM"/>
</dbReference>
<dbReference type="PANTHER" id="PTHR43090:SF2">
    <property type="entry name" value="1-(5-PHOSPHORIBOSYL)-5-[(5-PHOSPHORIBOSYLAMINO)METHYLIDENEAMINO] IMIDAZOLE-4-CARBOXAMIDE ISOMERASE"/>
    <property type="match status" value="1"/>
</dbReference>
<evidence type="ECO:0000256" key="8">
    <source>
        <dbReference type="ARBA" id="ARBA00022605"/>
    </source>
</evidence>
<feature type="active site" description="Proton acceptor" evidence="12">
    <location>
        <position position="7"/>
    </location>
</feature>
<evidence type="ECO:0000256" key="2">
    <source>
        <dbReference type="ARBA" id="ARBA00004496"/>
    </source>
</evidence>
<dbReference type="InterPro" id="IPR006062">
    <property type="entry name" value="His_biosynth"/>
</dbReference>
<dbReference type="CDD" id="cd04732">
    <property type="entry name" value="HisA"/>
    <property type="match status" value="1"/>
</dbReference>
<keyword evidence="10 12" id="KW-0413">Isomerase</keyword>
<dbReference type="Pfam" id="PF00977">
    <property type="entry name" value="His_biosynth"/>
    <property type="match status" value="1"/>
</dbReference>
<feature type="active site" description="Proton donor" evidence="12">
    <location>
        <position position="129"/>
    </location>
</feature>
<dbReference type="InterPro" id="IPR011060">
    <property type="entry name" value="RibuloseP-bd_barrel"/>
</dbReference>
<sequence length="238" mass="24997">MIIPAIDLIDGQSVRLFQGDYQKKTLINASPLDQAKEIEAAGLQALHLVDLDGAKAGRPVNKDLIEAICRETNLRVELGGGIRTMDQVDAYLQMGVNRVIIGSAALKNPGLVSQAVAQYGSDKVVVGIDGKNGKVATEGWLVESDLDFAAMIEQMAALGVQTFIVTDVATDGTLAGPNVTLLAALQKQFPASQIIASGGVGTMADIVALQDQGIQDVIVGRALYDGGLELADLQEVDQ</sequence>
<evidence type="ECO:0000256" key="14">
    <source>
        <dbReference type="RuleBase" id="RU003658"/>
    </source>
</evidence>
<accession>A0A0K8MGF3</accession>
<evidence type="ECO:0000256" key="13">
    <source>
        <dbReference type="RuleBase" id="RU003657"/>
    </source>
</evidence>
<organism evidence="15 16">
    <name type="scientific">Fructobacillus ficulneus</name>
    <dbReference type="NCBI Taxonomy" id="157463"/>
    <lineage>
        <taxon>Bacteria</taxon>
        <taxon>Bacillati</taxon>
        <taxon>Bacillota</taxon>
        <taxon>Bacilli</taxon>
        <taxon>Lactobacillales</taxon>
        <taxon>Lactobacillaceae</taxon>
        <taxon>Fructobacillus</taxon>
    </lineage>
</organism>
<comment type="subcellular location">
    <subcellularLocation>
        <location evidence="2 12 14">Cytoplasm</location>
    </subcellularLocation>
</comment>
<protein>
    <recommendedName>
        <fullName evidence="6 12">1-(5-phosphoribosyl)-5-[(5-phosphoribosylamino)methylideneamino] imidazole-4-carboxamide isomerase</fullName>
        <ecNumber evidence="5 12">5.3.1.16</ecNumber>
    </recommendedName>
    <alternativeName>
        <fullName evidence="11 12">Phosphoribosylformimino-5-aminoimidazole carboxamide ribotide isomerase</fullName>
    </alternativeName>
</protein>
<name>A0A0K8MGF3_9LACO</name>
<dbReference type="SUPFAM" id="SSF51366">
    <property type="entry name" value="Ribulose-phoshate binding barrel"/>
    <property type="match status" value="1"/>
</dbReference>
<dbReference type="AlphaFoldDB" id="A0A0K8MGF3"/>
<evidence type="ECO:0000256" key="9">
    <source>
        <dbReference type="ARBA" id="ARBA00023102"/>
    </source>
</evidence>
<dbReference type="STRING" id="157463.GCA_001047075_00556"/>
<dbReference type="EC" id="5.3.1.16" evidence="5 12"/>
<proteinExistence type="inferred from homology"/>
<evidence type="ECO:0000256" key="1">
    <source>
        <dbReference type="ARBA" id="ARBA00000901"/>
    </source>
</evidence>
<keyword evidence="8 12" id="KW-0028">Amino-acid biosynthesis</keyword>
<dbReference type="HAMAP" id="MF_01014">
    <property type="entry name" value="HisA"/>
    <property type="match status" value="1"/>
</dbReference>
<comment type="pathway">
    <text evidence="3 12 14">Amino-acid biosynthesis; L-histidine biosynthesis; L-histidine from 5-phospho-alpha-D-ribose 1-diphosphate: step 4/9.</text>
</comment>
<evidence type="ECO:0000256" key="4">
    <source>
        <dbReference type="ARBA" id="ARBA00009667"/>
    </source>
</evidence>
<dbReference type="Gene3D" id="3.20.20.70">
    <property type="entry name" value="Aldolase class I"/>
    <property type="match status" value="1"/>
</dbReference>